<dbReference type="InterPro" id="IPR029753">
    <property type="entry name" value="D-isomer_DH_CS"/>
</dbReference>
<dbReference type="Pfam" id="PF00389">
    <property type="entry name" value="2-Hacid_dh"/>
    <property type="match status" value="1"/>
</dbReference>
<accession>A0ABQ5ZM79</accession>
<dbReference type="PANTHER" id="PTHR42789:SF1">
    <property type="entry name" value="D-ISOMER SPECIFIC 2-HYDROXYACID DEHYDROGENASE FAMILY PROTEIN (AFU_ORTHOLOGUE AFUA_6G10090)"/>
    <property type="match status" value="1"/>
</dbReference>
<feature type="domain" description="D-isomer specific 2-hydroxyacid dehydrogenase NAD-binding" evidence="6">
    <location>
        <begin position="106"/>
        <end position="282"/>
    </location>
</feature>
<dbReference type="InterPro" id="IPR036291">
    <property type="entry name" value="NAD(P)-bd_dom_sf"/>
</dbReference>
<protein>
    <submittedName>
        <fullName evidence="7">NAD-binding D-isomer specific 2-hydroxyacid dehydrogenase</fullName>
    </submittedName>
</protein>
<keyword evidence="2 4" id="KW-0560">Oxidoreductase</keyword>
<dbReference type="PROSITE" id="PS00671">
    <property type="entry name" value="D_2_HYDROXYACID_DH_3"/>
    <property type="match status" value="1"/>
</dbReference>
<name>A0ABQ5ZM79_9HYPH</name>
<dbReference type="Proteomes" id="UP001156702">
    <property type="component" value="Unassembled WGS sequence"/>
</dbReference>
<evidence type="ECO:0000313" key="8">
    <source>
        <dbReference type="Proteomes" id="UP001156702"/>
    </source>
</evidence>
<reference evidence="8" key="1">
    <citation type="journal article" date="2019" name="Int. J. Syst. Evol. Microbiol.">
        <title>The Global Catalogue of Microorganisms (GCM) 10K type strain sequencing project: providing services to taxonomists for standard genome sequencing and annotation.</title>
        <authorList>
            <consortium name="The Broad Institute Genomics Platform"/>
            <consortium name="The Broad Institute Genome Sequencing Center for Infectious Disease"/>
            <person name="Wu L."/>
            <person name="Ma J."/>
        </authorList>
    </citation>
    <scope>NUCLEOTIDE SEQUENCE [LARGE SCALE GENOMIC DNA]</scope>
    <source>
        <strain evidence="8">NBRC 102122</strain>
    </source>
</reference>
<evidence type="ECO:0000256" key="3">
    <source>
        <dbReference type="ARBA" id="ARBA00023027"/>
    </source>
</evidence>
<evidence type="ECO:0000259" key="5">
    <source>
        <dbReference type="Pfam" id="PF00389"/>
    </source>
</evidence>
<evidence type="ECO:0000256" key="4">
    <source>
        <dbReference type="RuleBase" id="RU003719"/>
    </source>
</evidence>
<dbReference type="InterPro" id="IPR006139">
    <property type="entry name" value="D-isomer_2_OHA_DH_cat_dom"/>
</dbReference>
<dbReference type="SUPFAM" id="SSF51735">
    <property type="entry name" value="NAD(P)-binding Rossmann-fold domains"/>
    <property type="match status" value="1"/>
</dbReference>
<evidence type="ECO:0000256" key="1">
    <source>
        <dbReference type="ARBA" id="ARBA00005854"/>
    </source>
</evidence>
<dbReference type="Pfam" id="PF02826">
    <property type="entry name" value="2-Hacid_dh_C"/>
    <property type="match status" value="1"/>
</dbReference>
<dbReference type="InterPro" id="IPR006140">
    <property type="entry name" value="D-isomer_DH_NAD-bd"/>
</dbReference>
<dbReference type="EMBL" id="BSOP01000031">
    <property type="protein sequence ID" value="GLR52771.1"/>
    <property type="molecule type" value="Genomic_DNA"/>
</dbReference>
<dbReference type="InterPro" id="IPR050857">
    <property type="entry name" value="D-2-hydroxyacid_DH"/>
</dbReference>
<evidence type="ECO:0000256" key="2">
    <source>
        <dbReference type="ARBA" id="ARBA00023002"/>
    </source>
</evidence>
<dbReference type="PANTHER" id="PTHR42789">
    <property type="entry name" value="D-ISOMER SPECIFIC 2-HYDROXYACID DEHYDROGENASE FAMILY PROTEIN (AFU_ORTHOLOGUE AFUA_6G10090)"/>
    <property type="match status" value="1"/>
</dbReference>
<comment type="caution">
    <text evidence="7">The sequence shown here is derived from an EMBL/GenBank/DDBJ whole genome shotgun (WGS) entry which is preliminary data.</text>
</comment>
<gene>
    <name evidence="7" type="ORF">GCM10007923_39850</name>
</gene>
<dbReference type="Gene3D" id="3.40.50.720">
    <property type="entry name" value="NAD(P)-binding Rossmann-like Domain"/>
    <property type="match status" value="2"/>
</dbReference>
<comment type="similarity">
    <text evidence="1 4">Belongs to the D-isomer specific 2-hydroxyacid dehydrogenase family.</text>
</comment>
<sequence length="329" mass="34385">MPRILVAGKIHADGLAVLESAPGMVIDYVEEVSAASYEPFLAAADALLIRTQPLPAAFIAGARHLKIVSRHGVGYDSVDVAALNGRGIPLAVVGDVNSRAVAEHAVMLMLSAARRTVLFDRRMRQGDWNYRNSLDADELDGRTLLIVGFGRIGRRLAQIGAALGMTVLAYDKYQDAAGIAAAGVVPVGDLMDGLRRADVVSLHVPKSGAEPLIGAAELAAMKRSAILVNTARGGLIDEKALLAALEEGRLSAAGLDVLDCEPPAGDDPMLACERVVLSPHNAGLTEACARRMAIAAAANILDFFKGTLDPALVVNRAEIAAHRPATIGA</sequence>
<feature type="domain" description="D-isomer specific 2-hydroxyacid dehydrogenase catalytic" evidence="5">
    <location>
        <begin position="4"/>
        <end position="310"/>
    </location>
</feature>
<dbReference type="RefSeq" id="WP_244769047.1">
    <property type="nucleotide sequence ID" value="NZ_BSOP01000031.1"/>
</dbReference>
<keyword evidence="3" id="KW-0520">NAD</keyword>
<keyword evidence="8" id="KW-1185">Reference proteome</keyword>
<proteinExistence type="inferred from homology"/>
<organism evidence="7 8">
    <name type="scientific">Shinella yambaruensis</name>
    <dbReference type="NCBI Taxonomy" id="415996"/>
    <lineage>
        <taxon>Bacteria</taxon>
        <taxon>Pseudomonadati</taxon>
        <taxon>Pseudomonadota</taxon>
        <taxon>Alphaproteobacteria</taxon>
        <taxon>Hyphomicrobiales</taxon>
        <taxon>Rhizobiaceae</taxon>
        <taxon>Shinella</taxon>
    </lineage>
</organism>
<dbReference type="SUPFAM" id="SSF52283">
    <property type="entry name" value="Formate/glycerate dehydrogenase catalytic domain-like"/>
    <property type="match status" value="1"/>
</dbReference>
<evidence type="ECO:0000313" key="7">
    <source>
        <dbReference type="EMBL" id="GLR52771.1"/>
    </source>
</evidence>
<evidence type="ECO:0000259" key="6">
    <source>
        <dbReference type="Pfam" id="PF02826"/>
    </source>
</evidence>